<protein>
    <submittedName>
        <fullName evidence="1">Uncharacterized protein</fullName>
    </submittedName>
</protein>
<dbReference type="PANTHER" id="PTHR13812">
    <property type="entry name" value="KETIMINE REDUCTASE MU-CRYSTALLIN"/>
    <property type="match status" value="1"/>
</dbReference>
<evidence type="ECO:0000313" key="1">
    <source>
        <dbReference type="EMBL" id="KAJ4250989.1"/>
    </source>
</evidence>
<name>A0A9W8RSP0_9HYPO</name>
<dbReference type="SUPFAM" id="SSF51735">
    <property type="entry name" value="NAD(P)-binding Rossmann-fold domains"/>
    <property type="match status" value="1"/>
</dbReference>
<comment type="caution">
    <text evidence="1">The sequence shown here is derived from an EMBL/GenBank/DDBJ whole genome shotgun (WGS) entry which is preliminary data.</text>
</comment>
<dbReference type="InterPro" id="IPR003462">
    <property type="entry name" value="ODC_Mu_crystall"/>
</dbReference>
<reference evidence="1" key="1">
    <citation type="submission" date="2022-09" db="EMBL/GenBank/DDBJ databases">
        <title>Fusarium specimens isolated from Avocado Roots.</title>
        <authorList>
            <person name="Stajich J."/>
            <person name="Roper C."/>
            <person name="Heimlech-Rivalta G."/>
        </authorList>
    </citation>
    <scope>NUCLEOTIDE SEQUENCE</scope>
    <source>
        <strain evidence="1">CF00136</strain>
    </source>
</reference>
<evidence type="ECO:0000313" key="2">
    <source>
        <dbReference type="Proteomes" id="UP001152049"/>
    </source>
</evidence>
<dbReference type="AlphaFoldDB" id="A0A9W8RSP0"/>
<dbReference type="EMBL" id="JAOQAZ010000029">
    <property type="protein sequence ID" value="KAJ4250989.1"/>
    <property type="molecule type" value="Genomic_DNA"/>
</dbReference>
<dbReference type="PANTHER" id="PTHR13812:SF23">
    <property type="entry name" value="PRNX PROTEIN"/>
    <property type="match status" value="1"/>
</dbReference>
<dbReference type="InterPro" id="IPR023401">
    <property type="entry name" value="ODC_N"/>
</dbReference>
<proteinExistence type="predicted"/>
<organism evidence="1 2">
    <name type="scientific">Fusarium torreyae</name>
    <dbReference type="NCBI Taxonomy" id="1237075"/>
    <lineage>
        <taxon>Eukaryota</taxon>
        <taxon>Fungi</taxon>
        <taxon>Dikarya</taxon>
        <taxon>Ascomycota</taxon>
        <taxon>Pezizomycotina</taxon>
        <taxon>Sordariomycetes</taxon>
        <taxon>Hypocreomycetidae</taxon>
        <taxon>Hypocreales</taxon>
        <taxon>Nectriaceae</taxon>
        <taxon>Fusarium</taxon>
    </lineage>
</organism>
<keyword evidence="2" id="KW-1185">Reference proteome</keyword>
<dbReference type="OrthoDB" id="41492at2759"/>
<gene>
    <name evidence="1" type="ORF">NW762_011639</name>
</gene>
<sequence length="351" mass="37976">MLTVSHHQITQLLNRLTASRCRQMINELSNGLATLAGESQLPTSQRSIHQPMRTHFTNQKGDRNLFMPSTDGSLSTIKLLTVPGDGNPARGLVVISKADGQPLGIISAGGLTAFRTALASMTLFAHSPWPKENIAVFGAGPVAAWHARLAVLLYPDEVSRVAFIGRSRSSLDRLIHSTKPALHQLSPNLSIDSLSQQETTGYNKRLREIVSASDVLFYCTPATEPLFPHSYLKAENDGQAPRGRFISLVGSHKPGMQEVDTETLLSGNGKVYVDSKEGCLNEAGEIIKADLKAKDLTEIGELFRSRKEIHVGGAHNIVYKSVGIGLMDLIIGKALLDVAREEGLGTEIGEI</sequence>
<dbReference type="Pfam" id="PF02423">
    <property type="entry name" value="OCD_Mu_crystall"/>
    <property type="match status" value="1"/>
</dbReference>
<dbReference type="GO" id="GO:0005737">
    <property type="term" value="C:cytoplasm"/>
    <property type="evidence" value="ECO:0007669"/>
    <property type="project" value="TreeGrafter"/>
</dbReference>
<dbReference type="InterPro" id="IPR036291">
    <property type="entry name" value="NAD(P)-bd_dom_sf"/>
</dbReference>
<dbReference type="Gene3D" id="3.40.50.720">
    <property type="entry name" value="NAD(P)-binding Rossmann-like Domain"/>
    <property type="match status" value="1"/>
</dbReference>
<dbReference type="Proteomes" id="UP001152049">
    <property type="component" value="Unassembled WGS sequence"/>
</dbReference>
<accession>A0A9W8RSP0</accession>
<dbReference type="Gene3D" id="3.30.1780.10">
    <property type="entry name" value="ornithine cyclodeaminase, domain 1"/>
    <property type="match status" value="1"/>
</dbReference>